<proteinExistence type="inferred from homology"/>
<dbReference type="RefSeq" id="WP_092646410.1">
    <property type="nucleotide sequence ID" value="NZ_FNPX01000011.1"/>
</dbReference>
<dbReference type="STRING" id="1244108.SAMN05444004_11144"/>
<organism evidence="13 14">
    <name type="scientific">Jannaschia faecimaris</name>
    <dbReference type="NCBI Taxonomy" id="1244108"/>
    <lineage>
        <taxon>Bacteria</taxon>
        <taxon>Pseudomonadati</taxon>
        <taxon>Pseudomonadota</taxon>
        <taxon>Alphaproteobacteria</taxon>
        <taxon>Rhodobacterales</taxon>
        <taxon>Roseobacteraceae</taxon>
        <taxon>Jannaschia</taxon>
    </lineage>
</organism>
<dbReference type="InterPro" id="IPR003374">
    <property type="entry name" value="ApbE-like_sf"/>
</dbReference>
<evidence type="ECO:0000256" key="6">
    <source>
        <dbReference type="ARBA" id="ARBA00022827"/>
    </source>
</evidence>
<sequence>MTITRRNFTTLCGTAAVCALSGASRAASPPSIAVLNDQAFGTTWQVLVPATADLFAIRSDIDAVLTLVDNQMSPWRHDSDISRFNRAAAGRHTLPPETLKVTRAALDIARQSDGAFDPTVGPLVARWGFGPIKGDSKPDWSALTLSQTALEKARTGLTLDLCGIAKGRALDLIADRLRSAGLTTFLIDIGGELLAAGRHPDGRRWRSGIEDPRQYVTELVGVLELQEFAVATSGTRWNSVQVGNRRLSHIITPSARHPVPEPLAQVSVIAPSAMMADGWATALMAAGEEKGVELARSHGIAALFLIPAGGALRRIATGEFDDHVLS</sequence>
<dbReference type="GO" id="GO:0046872">
    <property type="term" value="F:metal ion binding"/>
    <property type="evidence" value="ECO:0007669"/>
    <property type="project" value="UniProtKB-UniRule"/>
</dbReference>
<dbReference type="PIRSF" id="PIRSF006268">
    <property type="entry name" value="ApbE"/>
    <property type="match status" value="1"/>
</dbReference>
<keyword evidence="7 10" id="KW-0460">Magnesium</keyword>
<keyword evidence="14" id="KW-1185">Reference proteome</keyword>
<dbReference type="Proteomes" id="UP000198914">
    <property type="component" value="Unassembled WGS sequence"/>
</dbReference>
<evidence type="ECO:0000256" key="2">
    <source>
        <dbReference type="ARBA" id="ARBA00016337"/>
    </source>
</evidence>
<keyword evidence="6 10" id="KW-0274">FAD</keyword>
<name>A0A1H3S9W3_9RHOB</name>
<comment type="similarity">
    <text evidence="10">Belongs to the ApbE family.</text>
</comment>
<comment type="cofactor">
    <cofactor evidence="11">
        <name>Mg(2+)</name>
        <dbReference type="ChEBI" id="CHEBI:18420"/>
    </cofactor>
    <cofactor evidence="11">
        <name>Mn(2+)</name>
        <dbReference type="ChEBI" id="CHEBI:29035"/>
    </cofactor>
    <text evidence="11">Magnesium. Can also use manganese.</text>
</comment>
<evidence type="ECO:0000313" key="13">
    <source>
        <dbReference type="EMBL" id="SDZ34782.1"/>
    </source>
</evidence>
<evidence type="ECO:0000256" key="8">
    <source>
        <dbReference type="ARBA" id="ARBA00031306"/>
    </source>
</evidence>
<dbReference type="PROSITE" id="PS51318">
    <property type="entry name" value="TAT"/>
    <property type="match status" value="1"/>
</dbReference>
<keyword evidence="12" id="KW-0732">Signal</keyword>
<dbReference type="InterPro" id="IPR024932">
    <property type="entry name" value="ApbE"/>
</dbReference>
<comment type="catalytic activity">
    <reaction evidence="9 10">
        <text>L-threonyl-[protein] + FAD = FMN-L-threonyl-[protein] + AMP + H(+)</text>
        <dbReference type="Rhea" id="RHEA:36847"/>
        <dbReference type="Rhea" id="RHEA-COMP:11060"/>
        <dbReference type="Rhea" id="RHEA-COMP:11061"/>
        <dbReference type="ChEBI" id="CHEBI:15378"/>
        <dbReference type="ChEBI" id="CHEBI:30013"/>
        <dbReference type="ChEBI" id="CHEBI:57692"/>
        <dbReference type="ChEBI" id="CHEBI:74257"/>
        <dbReference type="ChEBI" id="CHEBI:456215"/>
        <dbReference type="EC" id="2.7.1.180"/>
    </reaction>
</comment>
<dbReference type="PANTHER" id="PTHR30040">
    <property type="entry name" value="THIAMINE BIOSYNTHESIS LIPOPROTEIN APBE"/>
    <property type="match status" value="1"/>
</dbReference>
<dbReference type="Gene3D" id="3.10.520.10">
    <property type="entry name" value="ApbE-like domains"/>
    <property type="match status" value="1"/>
</dbReference>
<feature type="binding site" evidence="11">
    <location>
        <position position="281"/>
    </location>
    <ligand>
        <name>Mg(2+)</name>
        <dbReference type="ChEBI" id="CHEBI:18420"/>
    </ligand>
</feature>
<feature type="binding site" evidence="11">
    <location>
        <position position="277"/>
    </location>
    <ligand>
        <name>Mg(2+)</name>
        <dbReference type="ChEBI" id="CHEBI:18420"/>
    </ligand>
</feature>
<evidence type="ECO:0000256" key="3">
    <source>
        <dbReference type="ARBA" id="ARBA00022630"/>
    </source>
</evidence>
<gene>
    <name evidence="13" type="ORF">SAMN05444004_11144</name>
</gene>
<dbReference type="Pfam" id="PF02424">
    <property type="entry name" value="ApbE"/>
    <property type="match status" value="1"/>
</dbReference>
<keyword evidence="5 10" id="KW-0479">Metal-binding</keyword>
<dbReference type="SUPFAM" id="SSF143631">
    <property type="entry name" value="ApbE-like"/>
    <property type="match status" value="1"/>
</dbReference>
<feature type="binding site" evidence="11">
    <location>
        <position position="163"/>
    </location>
    <ligand>
        <name>Mg(2+)</name>
        <dbReference type="ChEBI" id="CHEBI:18420"/>
    </ligand>
</feature>
<dbReference type="InterPro" id="IPR006311">
    <property type="entry name" value="TAT_signal"/>
</dbReference>
<dbReference type="OrthoDB" id="9778595at2"/>
<dbReference type="EC" id="2.7.1.180" evidence="1 10"/>
<evidence type="ECO:0000256" key="5">
    <source>
        <dbReference type="ARBA" id="ARBA00022723"/>
    </source>
</evidence>
<evidence type="ECO:0000256" key="9">
    <source>
        <dbReference type="ARBA" id="ARBA00048540"/>
    </source>
</evidence>
<evidence type="ECO:0000313" key="14">
    <source>
        <dbReference type="Proteomes" id="UP000198914"/>
    </source>
</evidence>
<accession>A0A1H3S9W3</accession>
<evidence type="ECO:0000256" key="10">
    <source>
        <dbReference type="PIRNR" id="PIRNR006268"/>
    </source>
</evidence>
<evidence type="ECO:0000256" key="12">
    <source>
        <dbReference type="SAM" id="SignalP"/>
    </source>
</evidence>
<protein>
    <recommendedName>
        <fullName evidence="2 10">FAD:protein FMN transferase</fullName>
        <ecNumber evidence="1 10">2.7.1.180</ecNumber>
    </recommendedName>
    <alternativeName>
        <fullName evidence="8 10">Flavin transferase</fullName>
    </alternativeName>
</protein>
<evidence type="ECO:0000256" key="4">
    <source>
        <dbReference type="ARBA" id="ARBA00022679"/>
    </source>
</evidence>
<feature type="signal peptide" evidence="12">
    <location>
        <begin position="1"/>
        <end position="26"/>
    </location>
</feature>
<feature type="chain" id="PRO_5039918367" description="FAD:protein FMN transferase" evidence="12">
    <location>
        <begin position="27"/>
        <end position="326"/>
    </location>
</feature>
<dbReference type="GO" id="GO:0016740">
    <property type="term" value="F:transferase activity"/>
    <property type="evidence" value="ECO:0007669"/>
    <property type="project" value="UniProtKB-UniRule"/>
</dbReference>
<dbReference type="AlphaFoldDB" id="A0A1H3S9W3"/>
<dbReference type="EMBL" id="FNPX01000011">
    <property type="protein sequence ID" value="SDZ34782.1"/>
    <property type="molecule type" value="Genomic_DNA"/>
</dbReference>
<keyword evidence="13" id="KW-0449">Lipoprotein</keyword>
<dbReference type="PANTHER" id="PTHR30040:SF2">
    <property type="entry name" value="FAD:PROTEIN FMN TRANSFERASE"/>
    <property type="match status" value="1"/>
</dbReference>
<keyword evidence="3 10" id="KW-0285">Flavoprotein</keyword>
<evidence type="ECO:0000256" key="7">
    <source>
        <dbReference type="ARBA" id="ARBA00022842"/>
    </source>
</evidence>
<evidence type="ECO:0000256" key="1">
    <source>
        <dbReference type="ARBA" id="ARBA00011955"/>
    </source>
</evidence>
<evidence type="ECO:0000256" key="11">
    <source>
        <dbReference type="PIRSR" id="PIRSR006268-2"/>
    </source>
</evidence>
<reference evidence="14" key="1">
    <citation type="submission" date="2016-10" db="EMBL/GenBank/DDBJ databases">
        <authorList>
            <person name="Varghese N."/>
            <person name="Submissions S."/>
        </authorList>
    </citation>
    <scope>NUCLEOTIDE SEQUENCE [LARGE SCALE GENOMIC DNA]</scope>
    <source>
        <strain evidence="14">DSM 100420</strain>
    </source>
</reference>
<keyword evidence="4 10" id="KW-0808">Transferase</keyword>